<reference evidence="1 2" key="2">
    <citation type="submission" date="2018-11" db="EMBL/GenBank/DDBJ databases">
        <authorList>
            <consortium name="Pathogen Informatics"/>
        </authorList>
    </citation>
    <scope>NUCLEOTIDE SEQUENCE [LARGE SCALE GENOMIC DNA]</scope>
</reference>
<gene>
    <name evidence="1" type="ORF">GPUH_LOCUS13707</name>
</gene>
<evidence type="ECO:0000313" key="3">
    <source>
        <dbReference type="WBParaSite" id="GPUH_0001372201-mRNA-1"/>
    </source>
</evidence>
<proteinExistence type="predicted"/>
<dbReference type="Gene3D" id="3.40.630.90">
    <property type="match status" value="1"/>
</dbReference>
<protein>
    <submittedName>
        <fullName evidence="3">Acetyltransf_18 domain-containing protein</fullName>
    </submittedName>
</protein>
<dbReference type="WBParaSite" id="GPUH_0001372201-mRNA-1">
    <property type="protein sequence ID" value="GPUH_0001372201-mRNA-1"/>
    <property type="gene ID" value="GPUH_0001372201"/>
</dbReference>
<dbReference type="AlphaFoldDB" id="A0A183DYB6"/>
<sequence>MSCLRRTNLNLLLQAVQTGNGVTVGYGVLREACAQNRYILGPLYADSEAVLVPLIHAYLDGLKPTDIIQVRIPTINVEKFKQALTHCALIEFQGEFTPQYTKNAPDLDPQFVYSITDFSAPL</sequence>
<organism evidence="3">
    <name type="scientific">Gongylonema pulchrum</name>
    <dbReference type="NCBI Taxonomy" id="637853"/>
    <lineage>
        <taxon>Eukaryota</taxon>
        <taxon>Metazoa</taxon>
        <taxon>Ecdysozoa</taxon>
        <taxon>Nematoda</taxon>
        <taxon>Chromadorea</taxon>
        <taxon>Rhabditida</taxon>
        <taxon>Spirurina</taxon>
        <taxon>Spiruromorpha</taxon>
        <taxon>Spiruroidea</taxon>
        <taxon>Gongylonematidae</taxon>
        <taxon>Gongylonema</taxon>
    </lineage>
</organism>
<name>A0A183DYB6_9BILA</name>
<accession>A0A183DYB6</accession>
<dbReference type="Proteomes" id="UP000271098">
    <property type="component" value="Unassembled WGS sequence"/>
</dbReference>
<evidence type="ECO:0000313" key="2">
    <source>
        <dbReference type="Proteomes" id="UP000271098"/>
    </source>
</evidence>
<evidence type="ECO:0000313" key="1">
    <source>
        <dbReference type="EMBL" id="VDN22827.1"/>
    </source>
</evidence>
<reference evidence="3" key="1">
    <citation type="submission" date="2016-06" db="UniProtKB">
        <authorList>
            <consortium name="WormBaseParasite"/>
        </authorList>
    </citation>
    <scope>IDENTIFICATION</scope>
</reference>
<keyword evidence="2" id="KW-1185">Reference proteome</keyword>
<dbReference type="EMBL" id="UYRT01080483">
    <property type="protein sequence ID" value="VDN22827.1"/>
    <property type="molecule type" value="Genomic_DNA"/>
</dbReference>